<dbReference type="OrthoDB" id="3386844at2"/>
<evidence type="ECO:0000313" key="2">
    <source>
        <dbReference type="Proteomes" id="UP000256486"/>
    </source>
</evidence>
<keyword evidence="2" id="KW-1185">Reference proteome</keyword>
<comment type="caution">
    <text evidence="1">The sequence shown here is derived from an EMBL/GenBank/DDBJ whole genome shotgun (WGS) entry which is preliminary data.</text>
</comment>
<dbReference type="PROSITE" id="PS50077">
    <property type="entry name" value="HEAT_REPEAT"/>
    <property type="match status" value="1"/>
</dbReference>
<dbReference type="Gene3D" id="1.25.10.10">
    <property type="entry name" value="Leucine-rich Repeat Variant"/>
    <property type="match status" value="1"/>
</dbReference>
<dbReference type="RefSeq" id="WP_116414636.1">
    <property type="nucleotide sequence ID" value="NZ_NBWZ01000001.1"/>
</dbReference>
<organism evidence="1 2">
    <name type="scientific">Subtercola boreus</name>
    <dbReference type="NCBI Taxonomy" id="120213"/>
    <lineage>
        <taxon>Bacteria</taxon>
        <taxon>Bacillati</taxon>
        <taxon>Actinomycetota</taxon>
        <taxon>Actinomycetes</taxon>
        <taxon>Micrococcales</taxon>
        <taxon>Microbacteriaceae</taxon>
        <taxon>Subtercola</taxon>
    </lineage>
</organism>
<dbReference type="Proteomes" id="UP000256486">
    <property type="component" value="Unassembled WGS sequence"/>
</dbReference>
<dbReference type="EMBL" id="NBWZ01000001">
    <property type="protein sequence ID" value="RFA09241.1"/>
    <property type="molecule type" value="Genomic_DNA"/>
</dbReference>
<gene>
    <name evidence="1" type="ORF">B7R54_08385</name>
</gene>
<protein>
    <recommendedName>
        <fullName evidence="3">HEAT repeat domain-containing protein</fullName>
    </recommendedName>
</protein>
<dbReference type="SUPFAM" id="SSF48371">
    <property type="entry name" value="ARM repeat"/>
    <property type="match status" value="1"/>
</dbReference>
<dbReference type="InterPro" id="IPR021133">
    <property type="entry name" value="HEAT_type_2"/>
</dbReference>
<name>A0A3E0VHP3_9MICO</name>
<accession>A0A3E0VHP3</accession>
<evidence type="ECO:0008006" key="3">
    <source>
        <dbReference type="Google" id="ProtNLM"/>
    </source>
</evidence>
<evidence type="ECO:0000313" key="1">
    <source>
        <dbReference type="EMBL" id="RFA09241.1"/>
    </source>
</evidence>
<dbReference type="InterPro" id="IPR011989">
    <property type="entry name" value="ARM-like"/>
</dbReference>
<dbReference type="AlphaFoldDB" id="A0A3E0VHP3"/>
<proteinExistence type="predicted"/>
<sequence>MSTEPTPDLNDPIEARLDEAVAREGAERVARRATSLLAGRYEGEEFLLVVGGTHAEGIVNGAPALYWPEVWGARALLYVWDDAATPTVIGALTNQSWRVREMAARVCAAHGVGTARDLVKLTTDQNPRVRAAAARAIAAVGEAPSIQSLEAMLRDRDKDVRRAAQQSIVTLKGRLGE</sequence>
<reference evidence="1 2" key="1">
    <citation type="submission" date="2017-04" db="EMBL/GenBank/DDBJ databases">
        <title>Comparative genome analysis of Subtercola boreus.</title>
        <authorList>
            <person name="Cho Y.-J."/>
            <person name="Cho A."/>
            <person name="Kim O.-S."/>
            <person name="Lee J.-I."/>
        </authorList>
    </citation>
    <scope>NUCLEOTIDE SEQUENCE [LARGE SCALE GENOMIC DNA]</scope>
    <source>
        <strain evidence="1 2">K300</strain>
    </source>
</reference>
<dbReference type="InterPro" id="IPR016024">
    <property type="entry name" value="ARM-type_fold"/>
</dbReference>
<dbReference type="Pfam" id="PF13646">
    <property type="entry name" value="HEAT_2"/>
    <property type="match status" value="1"/>
</dbReference>